<dbReference type="InterPro" id="IPR011992">
    <property type="entry name" value="EF-hand-dom_pair"/>
</dbReference>
<dbReference type="PROSITE" id="PS50222">
    <property type="entry name" value="EF_HAND_2"/>
    <property type="match status" value="1"/>
</dbReference>
<comment type="subcellular location">
    <subcellularLocation>
        <location evidence="1">Membrane</location>
    </subcellularLocation>
</comment>
<dbReference type="PROSITE" id="PS00018">
    <property type="entry name" value="EF_HAND_1"/>
    <property type="match status" value="1"/>
</dbReference>
<dbReference type="AlphaFoldDB" id="A0A0C9XWE5"/>
<keyword evidence="3" id="KW-0106">Calcium</keyword>
<evidence type="ECO:0000256" key="5">
    <source>
        <dbReference type="ARBA" id="ARBA00023136"/>
    </source>
</evidence>
<name>A0A0C9XWE5_9AGAR</name>
<dbReference type="GO" id="GO:0005262">
    <property type="term" value="F:calcium channel activity"/>
    <property type="evidence" value="ECO:0007669"/>
    <property type="project" value="TreeGrafter"/>
</dbReference>
<keyword evidence="2 7" id="KW-0812">Transmembrane</keyword>
<keyword evidence="4 7" id="KW-1133">Transmembrane helix</keyword>
<organism evidence="9 10">
    <name type="scientific">Laccaria amethystina LaAM-08-1</name>
    <dbReference type="NCBI Taxonomy" id="1095629"/>
    <lineage>
        <taxon>Eukaryota</taxon>
        <taxon>Fungi</taxon>
        <taxon>Dikarya</taxon>
        <taxon>Basidiomycota</taxon>
        <taxon>Agaricomycotina</taxon>
        <taxon>Agaricomycetes</taxon>
        <taxon>Agaricomycetidae</taxon>
        <taxon>Agaricales</taxon>
        <taxon>Agaricineae</taxon>
        <taxon>Hydnangiaceae</taxon>
        <taxon>Laccaria</taxon>
    </lineage>
</organism>
<dbReference type="OrthoDB" id="544685at2759"/>
<evidence type="ECO:0000256" key="1">
    <source>
        <dbReference type="ARBA" id="ARBA00004370"/>
    </source>
</evidence>
<dbReference type="InterPro" id="IPR018247">
    <property type="entry name" value="EF_Hand_1_Ca_BS"/>
</dbReference>
<protein>
    <recommendedName>
        <fullName evidence="8">EF-hand domain-containing protein</fullName>
    </recommendedName>
</protein>
<dbReference type="EMBL" id="KN838539">
    <property type="protein sequence ID" value="KIK09361.1"/>
    <property type="molecule type" value="Genomic_DNA"/>
</dbReference>
<dbReference type="SUPFAM" id="SSF50182">
    <property type="entry name" value="Sm-like ribonucleoproteins"/>
    <property type="match status" value="1"/>
</dbReference>
<dbReference type="GO" id="GO:0016020">
    <property type="term" value="C:membrane"/>
    <property type="evidence" value="ECO:0007669"/>
    <property type="project" value="UniProtKB-SubCell"/>
</dbReference>
<feature type="transmembrane region" description="Helical" evidence="7">
    <location>
        <begin position="100"/>
        <end position="126"/>
    </location>
</feature>
<dbReference type="Proteomes" id="UP000054477">
    <property type="component" value="Unassembled WGS sequence"/>
</dbReference>
<feature type="compositionally biased region" description="Polar residues" evidence="6">
    <location>
        <begin position="265"/>
        <end position="282"/>
    </location>
</feature>
<dbReference type="SMART" id="SM00054">
    <property type="entry name" value="EFh"/>
    <property type="match status" value="1"/>
</dbReference>
<dbReference type="PANTHER" id="PTHR31323:SF11">
    <property type="entry name" value="EF-HAND DOMAIN-CONTAINING PROTEIN"/>
    <property type="match status" value="1"/>
</dbReference>
<dbReference type="SUPFAM" id="SSF47473">
    <property type="entry name" value="EF-hand"/>
    <property type="match status" value="1"/>
</dbReference>
<dbReference type="InterPro" id="IPR002048">
    <property type="entry name" value="EF_hand_dom"/>
</dbReference>
<feature type="region of interest" description="Disordered" evidence="6">
    <location>
        <begin position="230"/>
        <end position="291"/>
    </location>
</feature>
<feature type="transmembrane region" description="Helical" evidence="7">
    <location>
        <begin position="60"/>
        <end position="80"/>
    </location>
</feature>
<gene>
    <name evidence="9" type="ORF">K443DRAFT_651589</name>
</gene>
<dbReference type="PANTHER" id="PTHR31323">
    <property type="entry name" value="MECHANOSENSITIVE ION CHANNEL PROTEIN MSY2"/>
    <property type="match status" value="1"/>
</dbReference>
<keyword evidence="5 7" id="KW-0472">Membrane</keyword>
<feature type="transmembrane region" description="Helical" evidence="7">
    <location>
        <begin position="436"/>
        <end position="454"/>
    </location>
</feature>
<dbReference type="InterPro" id="IPR006685">
    <property type="entry name" value="MscS_channel_2nd"/>
</dbReference>
<dbReference type="HOGENOM" id="CLU_014186_0_0_1"/>
<evidence type="ECO:0000313" key="10">
    <source>
        <dbReference type="Proteomes" id="UP000054477"/>
    </source>
</evidence>
<dbReference type="InterPro" id="IPR010920">
    <property type="entry name" value="LSM_dom_sf"/>
</dbReference>
<accession>A0A0C9XWE5</accession>
<sequence>MTREDTPDDSDTDTTAAESLNNFHWSEDNKEKSNTGDQVAAKRGRRLWLAFMKLSRPVRVVLICVVGVAILVTPLLVVNLRFQENPAKVQVHVWSLWFTIIWAASCGTYLLVDSIARIVLIITTLLGHQVERLKIQLELIMAVKAWLKLALDVSWAWISLSVIRAVYQPPGAYWTIINRVMQSLFAAGMVLLVEKLFLHFVAINFHEKALAERLVENRLGLKALDRLSNAHPNSVKKSPHVKRDHKSTPSRSGTFDPFPEPNRPPQSSSSLQNDSFEKWQTQNKKRKRKRAMAGVIVDQVGGAIGQVTLKNSKFNKDVNNGGLQSARRLARRLFSALSSVNPPRSHLVVADFYPYFRTAAEAHDAFAVFDKDGNGDISKGEMCEAVQRIYRERKALVAGLKDVDSIVAKLDAVLLCVVAIIIIFICLLIFDRTNTIASLVPLATIVLGFSFVFGHSAQTLFESLIFIFSTHVFDVGDLVMIDDQVLFVREFGLFSTTFRRVDGQEIIAPNALLASAKLVHNLRRSKSMWESTNLMVSYNTPMEVIDQLRNRINMYVNANNREWSGFALNIDKMEYQNAIHLIVAMEHRPNWQDWGGRWTRRTAFMRHLKAVLEELDIQYSMPLQPVLLPLASAEPNPRGLQPSPSRITREALGNAGFFQVDHGARGVF</sequence>
<evidence type="ECO:0000256" key="6">
    <source>
        <dbReference type="SAM" id="MobiDB-lite"/>
    </source>
</evidence>
<feature type="transmembrane region" description="Helical" evidence="7">
    <location>
        <begin position="410"/>
        <end position="430"/>
    </location>
</feature>
<evidence type="ECO:0000256" key="7">
    <source>
        <dbReference type="SAM" id="Phobius"/>
    </source>
</evidence>
<evidence type="ECO:0000313" key="9">
    <source>
        <dbReference type="EMBL" id="KIK09361.1"/>
    </source>
</evidence>
<dbReference type="InterPro" id="IPR058650">
    <property type="entry name" value="Msy1/2-like"/>
</dbReference>
<keyword evidence="10" id="KW-1185">Reference proteome</keyword>
<dbReference type="GO" id="GO:0006874">
    <property type="term" value="P:intracellular calcium ion homeostasis"/>
    <property type="evidence" value="ECO:0007669"/>
    <property type="project" value="TreeGrafter"/>
</dbReference>
<evidence type="ECO:0000256" key="3">
    <source>
        <dbReference type="ARBA" id="ARBA00022837"/>
    </source>
</evidence>
<evidence type="ECO:0000259" key="8">
    <source>
        <dbReference type="PROSITE" id="PS50222"/>
    </source>
</evidence>
<dbReference type="GO" id="GO:0005509">
    <property type="term" value="F:calcium ion binding"/>
    <property type="evidence" value="ECO:0007669"/>
    <property type="project" value="InterPro"/>
</dbReference>
<dbReference type="Pfam" id="PF00924">
    <property type="entry name" value="MS_channel_2nd"/>
    <property type="match status" value="1"/>
</dbReference>
<evidence type="ECO:0000256" key="2">
    <source>
        <dbReference type="ARBA" id="ARBA00022692"/>
    </source>
</evidence>
<reference evidence="10" key="2">
    <citation type="submission" date="2015-01" db="EMBL/GenBank/DDBJ databases">
        <title>Evolutionary Origins and Diversification of the Mycorrhizal Mutualists.</title>
        <authorList>
            <consortium name="DOE Joint Genome Institute"/>
            <consortium name="Mycorrhizal Genomics Consortium"/>
            <person name="Kohler A."/>
            <person name="Kuo A."/>
            <person name="Nagy L.G."/>
            <person name="Floudas D."/>
            <person name="Copeland A."/>
            <person name="Barry K.W."/>
            <person name="Cichocki N."/>
            <person name="Veneault-Fourrey C."/>
            <person name="LaButti K."/>
            <person name="Lindquist E.A."/>
            <person name="Lipzen A."/>
            <person name="Lundell T."/>
            <person name="Morin E."/>
            <person name="Murat C."/>
            <person name="Riley R."/>
            <person name="Ohm R."/>
            <person name="Sun H."/>
            <person name="Tunlid A."/>
            <person name="Henrissat B."/>
            <person name="Grigoriev I.V."/>
            <person name="Hibbett D.S."/>
            <person name="Martin F."/>
        </authorList>
    </citation>
    <scope>NUCLEOTIDE SEQUENCE [LARGE SCALE GENOMIC DNA]</scope>
    <source>
        <strain evidence="10">LaAM-08-1</strain>
    </source>
</reference>
<feature type="domain" description="EF-hand" evidence="8">
    <location>
        <begin position="357"/>
        <end position="392"/>
    </location>
</feature>
<proteinExistence type="predicted"/>
<reference evidence="9 10" key="1">
    <citation type="submission" date="2014-04" db="EMBL/GenBank/DDBJ databases">
        <authorList>
            <consortium name="DOE Joint Genome Institute"/>
            <person name="Kuo A."/>
            <person name="Kohler A."/>
            <person name="Nagy L.G."/>
            <person name="Floudas D."/>
            <person name="Copeland A."/>
            <person name="Barry K.W."/>
            <person name="Cichocki N."/>
            <person name="Veneault-Fourrey C."/>
            <person name="LaButti K."/>
            <person name="Lindquist E.A."/>
            <person name="Lipzen A."/>
            <person name="Lundell T."/>
            <person name="Morin E."/>
            <person name="Murat C."/>
            <person name="Sun H."/>
            <person name="Tunlid A."/>
            <person name="Henrissat B."/>
            <person name="Grigoriev I.V."/>
            <person name="Hibbett D.S."/>
            <person name="Martin F."/>
            <person name="Nordberg H.P."/>
            <person name="Cantor M.N."/>
            <person name="Hua S.X."/>
        </authorList>
    </citation>
    <scope>NUCLEOTIDE SEQUENCE [LARGE SCALE GENOMIC DNA]</scope>
    <source>
        <strain evidence="9 10">LaAM-08-1</strain>
    </source>
</reference>
<dbReference type="Gene3D" id="1.10.238.10">
    <property type="entry name" value="EF-hand"/>
    <property type="match status" value="1"/>
</dbReference>
<dbReference type="Pfam" id="PF25886">
    <property type="entry name" value="Msy1"/>
    <property type="match status" value="1"/>
</dbReference>
<dbReference type="Gene3D" id="2.30.30.60">
    <property type="match status" value="1"/>
</dbReference>
<evidence type="ECO:0000256" key="4">
    <source>
        <dbReference type="ARBA" id="ARBA00022989"/>
    </source>
</evidence>
<dbReference type="InterPro" id="IPR023408">
    <property type="entry name" value="MscS_beta-dom_sf"/>
</dbReference>